<reference evidence="3 4" key="1">
    <citation type="submission" date="2016-06" db="EMBL/GenBank/DDBJ databases">
        <authorList>
            <person name="Kjaerup R.B."/>
            <person name="Dalgaard T.S."/>
            <person name="Juul-Madsen H.R."/>
        </authorList>
    </citation>
    <scope>NUCLEOTIDE SEQUENCE [LARGE SCALE GENOMIC DNA]</scope>
    <source>
        <strain evidence="3 4">DSM 45626</strain>
    </source>
</reference>
<dbReference type="Gene3D" id="3.30.2140.20">
    <property type="match status" value="1"/>
</dbReference>
<dbReference type="GO" id="GO:0016407">
    <property type="term" value="F:acetyltransferase activity"/>
    <property type="evidence" value="ECO:0007669"/>
    <property type="project" value="InterPro"/>
</dbReference>
<dbReference type="PANTHER" id="PTHR11786:SF0">
    <property type="entry name" value="ARYLAMINE N-ACETYLTRANSFERASE 4-RELATED"/>
    <property type="match status" value="1"/>
</dbReference>
<dbReference type="EMBL" id="FMCW01000027">
    <property type="protein sequence ID" value="SCF09012.1"/>
    <property type="molecule type" value="Genomic_DNA"/>
</dbReference>
<protein>
    <submittedName>
        <fullName evidence="3">Amide synthase</fullName>
    </submittedName>
</protein>
<organism evidence="3 4">
    <name type="scientific">Micromonospora haikouensis</name>
    <dbReference type="NCBI Taxonomy" id="686309"/>
    <lineage>
        <taxon>Bacteria</taxon>
        <taxon>Bacillati</taxon>
        <taxon>Actinomycetota</taxon>
        <taxon>Actinomycetes</taxon>
        <taxon>Micromonosporales</taxon>
        <taxon>Micromonosporaceae</taxon>
        <taxon>Micromonospora</taxon>
    </lineage>
</organism>
<dbReference type="PANTHER" id="PTHR11786">
    <property type="entry name" value="N-HYDROXYARYLAMINE O-ACETYLTRANSFERASE"/>
    <property type="match status" value="1"/>
</dbReference>
<feature type="compositionally biased region" description="Basic and acidic residues" evidence="2">
    <location>
        <begin position="268"/>
        <end position="277"/>
    </location>
</feature>
<dbReference type="Pfam" id="PF00797">
    <property type="entry name" value="Acetyltransf_2"/>
    <property type="match status" value="1"/>
</dbReference>
<feature type="region of interest" description="Disordered" evidence="2">
    <location>
        <begin position="253"/>
        <end position="277"/>
    </location>
</feature>
<evidence type="ECO:0000256" key="2">
    <source>
        <dbReference type="SAM" id="MobiDB-lite"/>
    </source>
</evidence>
<dbReference type="InterPro" id="IPR053710">
    <property type="entry name" value="Arylamine_NAT_domain_sf"/>
</dbReference>
<dbReference type="AlphaFoldDB" id="A0A1C4XKZ7"/>
<gene>
    <name evidence="3" type="ORF">GA0070558_12710</name>
</gene>
<dbReference type="RefSeq" id="WP_091283999.1">
    <property type="nucleotide sequence ID" value="NZ_FMCW01000027.1"/>
</dbReference>
<dbReference type="SUPFAM" id="SSF54001">
    <property type="entry name" value="Cysteine proteinases"/>
    <property type="match status" value="1"/>
</dbReference>
<accession>A0A1C4XKZ7</accession>
<name>A0A1C4XKZ7_9ACTN</name>
<sequence length="277" mass="30161">MFDADTYLRCLGLDAELIRRGSPGLRTLATLHKRHLEALPFSSTGSFAVPTRDGVTVEVVDLDEDVAFGPVVVAGNGGGCVQLNRLFLRLLRDLGFDAGLLAGTTVEGAEAYGVDVEHMLLCVRADGDDWLADVGYAGPSFLEPLRLDEPGEQAQYGCRYRLEADGDGLLLLRRPRLGRWSTVYRLTTKPRELVEWRPFEAAANAVLTAPPDPAGPGLWSRATADGQTVLKGLRHVTVRGGIEKTRTLTDEQWPAVRDGILAGPRPRPSTEQDRHAP</sequence>
<evidence type="ECO:0000313" key="3">
    <source>
        <dbReference type="EMBL" id="SCF09012.1"/>
    </source>
</evidence>
<dbReference type="Proteomes" id="UP000199375">
    <property type="component" value="Unassembled WGS sequence"/>
</dbReference>
<proteinExistence type="inferred from homology"/>
<dbReference type="InterPro" id="IPR038765">
    <property type="entry name" value="Papain-like_cys_pep_sf"/>
</dbReference>
<comment type="similarity">
    <text evidence="1">Belongs to the arylamine N-acetyltransferase family.</text>
</comment>
<evidence type="ECO:0000256" key="1">
    <source>
        <dbReference type="ARBA" id="ARBA00006547"/>
    </source>
</evidence>
<dbReference type="InterPro" id="IPR001447">
    <property type="entry name" value="Arylamine_N-AcTrfase"/>
</dbReference>
<evidence type="ECO:0000313" key="4">
    <source>
        <dbReference type="Proteomes" id="UP000199375"/>
    </source>
</evidence>